<keyword evidence="2" id="KW-1185">Reference proteome</keyword>
<dbReference type="InParanoid" id="A0A0V1B7T4"/>
<comment type="caution">
    <text evidence="1">The sequence shown here is derived from an EMBL/GenBank/DDBJ whole genome shotgun (WGS) entry which is preliminary data.</text>
</comment>
<sequence>MPDNCENAIRSAFNIRGFQTPLKSYKSVLIDNLIRFSTLIYTYGERKGSAVNGKLAYGSTGPMIHIHMIPSQ</sequence>
<evidence type="ECO:0000313" key="1">
    <source>
        <dbReference type="EMBL" id="KRY33055.1"/>
    </source>
</evidence>
<reference evidence="1 2" key="1">
    <citation type="submission" date="2015-01" db="EMBL/GenBank/DDBJ databases">
        <title>Evolution of Trichinella species and genotypes.</title>
        <authorList>
            <person name="Korhonen P.K."/>
            <person name="Edoardo P."/>
            <person name="Giuseppe L.R."/>
            <person name="Gasser R.B."/>
        </authorList>
    </citation>
    <scope>NUCLEOTIDE SEQUENCE [LARGE SCALE GENOMIC DNA]</scope>
    <source>
        <strain evidence="1">ISS3</strain>
    </source>
</reference>
<dbReference type="EMBL" id="JYDH01000088">
    <property type="protein sequence ID" value="KRY33055.1"/>
    <property type="molecule type" value="Genomic_DNA"/>
</dbReference>
<accession>A0A0V1B7T4</accession>
<gene>
    <name evidence="1" type="ORF">T01_5458</name>
</gene>
<proteinExistence type="predicted"/>
<dbReference type="AlphaFoldDB" id="A0A0V1B7T4"/>
<protein>
    <recommendedName>
        <fullName evidence="3">HIT domain-containing protein</fullName>
    </recommendedName>
</protein>
<name>A0A0V1B7T4_TRISP</name>
<organism evidence="1 2">
    <name type="scientific">Trichinella spiralis</name>
    <name type="common">Trichina worm</name>
    <dbReference type="NCBI Taxonomy" id="6334"/>
    <lineage>
        <taxon>Eukaryota</taxon>
        <taxon>Metazoa</taxon>
        <taxon>Ecdysozoa</taxon>
        <taxon>Nematoda</taxon>
        <taxon>Enoplea</taxon>
        <taxon>Dorylaimia</taxon>
        <taxon>Trichinellida</taxon>
        <taxon>Trichinellidae</taxon>
        <taxon>Trichinella</taxon>
    </lineage>
</organism>
<dbReference type="Proteomes" id="UP000054776">
    <property type="component" value="Unassembled WGS sequence"/>
</dbReference>
<evidence type="ECO:0008006" key="3">
    <source>
        <dbReference type="Google" id="ProtNLM"/>
    </source>
</evidence>
<evidence type="ECO:0000313" key="2">
    <source>
        <dbReference type="Proteomes" id="UP000054776"/>
    </source>
</evidence>